<evidence type="ECO:0008006" key="3">
    <source>
        <dbReference type="Google" id="ProtNLM"/>
    </source>
</evidence>
<reference evidence="2" key="1">
    <citation type="submission" date="2007-11" db="EMBL/GenBank/DDBJ databases">
        <title>Complete genome sequence of Clostridium phytofermentans ISDg.</title>
        <authorList>
            <person name="Leschine S.B."/>
            <person name="Warnick T.A."/>
            <person name="Blanchard J.L."/>
            <person name="Schnell D.J."/>
            <person name="Petit E.L."/>
            <person name="LaTouf W.G."/>
            <person name="Copeland A."/>
            <person name="Lucas S."/>
            <person name="Lapidus A."/>
            <person name="Barry K."/>
            <person name="Glavina del Rio T."/>
            <person name="Dalin E."/>
            <person name="Tice H."/>
            <person name="Pitluck S."/>
            <person name="Kiss H."/>
            <person name="Brettin T."/>
            <person name="Bruce D."/>
            <person name="Detter J.C."/>
            <person name="Han C."/>
            <person name="Kuske C."/>
            <person name="Schmutz J."/>
            <person name="Larimer F."/>
            <person name="Land M."/>
            <person name="Hauser L."/>
            <person name="Kyrpides N."/>
            <person name="Kim E.A."/>
            <person name="Richardson P."/>
        </authorList>
    </citation>
    <scope>NUCLEOTIDE SEQUENCE [LARGE SCALE GENOMIC DNA]</scope>
    <source>
        <strain evidence="2">ATCC 700394 / DSM 18823 / ISDg</strain>
    </source>
</reference>
<dbReference type="HOGENOM" id="CLU_3231860_0_0_9"/>
<dbReference type="Proteomes" id="UP000000370">
    <property type="component" value="Chromosome"/>
</dbReference>
<dbReference type="SUPFAM" id="SSF55166">
    <property type="entry name" value="Hedgehog/DD-peptidase"/>
    <property type="match status" value="1"/>
</dbReference>
<accession>A9KP71</accession>
<sequence length="43" mass="5114">MHGKGGFVNYPTEWWHWSYGGCYWAFLNNCDAFYTATDENEIM</sequence>
<dbReference type="STRING" id="357809.Cphy_1358"/>
<dbReference type="EMBL" id="CP000885">
    <property type="protein sequence ID" value="ABX41733.1"/>
    <property type="molecule type" value="Genomic_DNA"/>
</dbReference>
<organism evidence="1 2">
    <name type="scientific">Lachnoclostridium phytofermentans (strain ATCC 700394 / DSM 18823 / ISDg)</name>
    <name type="common">Clostridium phytofermentans</name>
    <dbReference type="NCBI Taxonomy" id="357809"/>
    <lineage>
        <taxon>Bacteria</taxon>
        <taxon>Bacillati</taxon>
        <taxon>Bacillota</taxon>
        <taxon>Clostridia</taxon>
        <taxon>Lachnospirales</taxon>
        <taxon>Lachnospiraceae</taxon>
    </lineage>
</organism>
<dbReference type="AlphaFoldDB" id="A9KP71"/>
<keyword evidence="2" id="KW-1185">Reference proteome</keyword>
<dbReference type="Gene3D" id="3.30.1380.10">
    <property type="match status" value="1"/>
</dbReference>
<evidence type="ECO:0000313" key="1">
    <source>
        <dbReference type="EMBL" id="ABX41733.1"/>
    </source>
</evidence>
<gene>
    <name evidence="1" type="ordered locus">Cphy_1358</name>
</gene>
<protein>
    <recommendedName>
        <fullName evidence="3">D-alanyl-D-alanine dipeptidase</fullName>
    </recommendedName>
</protein>
<evidence type="ECO:0000313" key="2">
    <source>
        <dbReference type="Proteomes" id="UP000000370"/>
    </source>
</evidence>
<proteinExistence type="predicted"/>
<dbReference type="KEGG" id="cpy:Cphy_1358"/>
<name>A9KP71_LACP7</name>
<dbReference type="InterPro" id="IPR009045">
    <property type="entry name" value="Zn_M74/Hedgehog-like"/>
</dbReference>